<reference evidence="3 4" key="1">
    <citation type="journal article" date="2015" name="Genome Biol. Evol.">
        <title>Comparative Genomics of a Bacterivorous Green Alga Reveals Evolutionary Causalities and Consequences of Phago-Mixotrophic Mode of Nutrition.</title>
        <authorList>
            <person name="Burns J.A."/>
            <person name="Paasch A."/>
            <person name="Narechania A."/>
            <person name="Kim E."/>
        </authorList>
    </citation>
    <scope>NUCLEOTIDE SEQUENCE [LARGE SCALE GENOMIC DNA]</scope>
    <source>
        <strain evidence="3 4">PLY_AMNH</strain>
    </source>
</reference>
<accession>A0AAE0L0G5</accession>
<proteinExistence type="predicted"/>
<dbReference type="Proteomes" id="UP001190700">
    <property type="component" value="Unassembled WGS sequence"/>
</dbReference>
<feature type="region of interest" description="Disordered" evidence="1">
    <location>
        <begin position="86"/>
        <end position="107"/>
    </location>
</feature>
<evidence type="ECO:0000256" key="1">
    <source>
        <dbReference type="SAM" id="MobiDB-lite"/>
    </source>
</evidence>
<dbReference type="EMBL" id="LGRX02012342">
    <property type="protein sequence ID" value="KAK3267558.1"/>
    <property type="molecule type" value="Genomic_DNA"/>
</dbReference>
<evidence type="ECO:0000313" key="3">
    <source>
        <dbReference type="EMBL" id="KAK3267558.1"/>
    </source>
</evidence>
<evidence type="ECO:0000259" key="2">
    <source>
        <dbReference type="Pfam" id="PF11977"/>
    </source>
</evidence>
<feature type="domain" description="RNase NYN" evidence="2">
    <location>
        <begin position="159"/>
        <end position="308"/>
    </location>
</feature>
<evidence type="ECO:0000313" key="4">
    <source>
        <dbReference type="Proteomes" id="UP001190700"/>
    </source>
</evidence>
<dbReference type="Gene3D" id="3.40.50.11980">
    <property type="match status" value="1"/>
</dbReference>
<name>A0AAE0L0G5_9CHLO</name>
<dbReference type="AlphaFoldDB" id="A0AAE0L0G5"/>
<sequence length="442" mass="48950">MYRSMPQQEAFLALPPQLAGSSLHCGSSNVARTPCSTSRLRGGAFIKRTAVSSAAFMRSPCSRNWTRHLKAGPLGKPKQSLRIIPNSQPCDDRFKKTTQASSSELSDSGIVEAAKPGIDLQRASTASRWVTDLTYLFLWDRIVSELGAIPEEDAVPLRKKAILLDGANLAWAYGSAVAKRFKCRTVPQSEGVLLALNHPAWQEAGFAVTAVIPHSYVIGPYQGLVDGGAKAAVNLDKVKPLGKGTWRNEALWKEVEAGRLRLVKRPATTAGAAEDDLFLLETAHDLNAFVCSNDQFRDHKKNRQLKFRSMKRFKGWSKEAHFGYRFRVAPGLSDLLLASLRAATGWEPRVGMRMLREPSLEEENRDEPPRAVKHREGLREAHEGSSDCVDETRSDHVEETEELPYWAMPLEVLPAIFEPVPNGAMVTALKVSEKVLFRGINQ</sequence>
<keyword evidence="4" id="KW-1185">Reference proteome</keyword>
<feature type="compositionally biased region" description="Polar residues" evidence="1">
    <location>
        <begin position="97"/>
        <end position="106"/>
    </location>
</feature>
<dbReference type="Pfam" id="PF11977">
    <property type="entry name" value="RNase_Zc3h12a"/>
    <property type="match status" value="1"/>
</dbReference>
<organism evidence="3 4">
    <name type="scientific">Cymbomonas tetramitiformis</name>
    <dbReference type="NCBI Taxonomy" id="36881"/>
    <lineage>
        <taxon>Eukaryota</taxon>
        <taxon>Viridiplantae</taxon>
        <taxon>Chlorophyta</taxon>
        <taxon>Pyramimonadophyceae</taxon>
        <taxon>Pyramimonadales</taxon>
        <taxon>Pyramimonadaceae</taxon>
        <taxon>Cymbomonas</taxon>
    </lineage>
</organism>
<dbReference type="InterPro" id="IPR021869">
    <property type="entry name" value="RNase_Zc3h12_NYN"/>
</dbReference>
<protein>
    <recommendedName>
        <fullName evidence="2">RNase NYN domain-containing protein</fullName>
    </recommendedName>
</protein>
<feature type="compositionally biased region" description="Basic and acidic residues" evidence="1">
    <location>
        <begin position="366"/>
        <end position="394"/>
    </location>
</feature>
<comment type="caution">
    <text evidence="3">The sequence shown here is derived from an EMBL/GenBank/DDBJ whole genome shotgun (WGS) entry which is preliminary data.</text>
</comment>
<feature type="region of interest" description="Disordered" evidence="1">
    <location>
        <begin position="357"/>
        <end position="394"/>
    </location>
</feature>
<gene>
    <name evidence="3" type="ORF">CYMTET_23897</name>
</gene>